<dbReference type="EMBL" id="FOXU01000014">
    <property type="protein sequence ID" value="SFQ78841.1"/>
    <property type="molecule type" value="Genomic_DNA"/>
</dbReference>
<dbReference type="STRING" id="126156.SAMN05421670_0375"/>
<gene>
    <name evidence="3" type="ORF">SAMN05421670_0375</name>
</gene>
<evidence type="ECO:0000313" key="4">
    <source>
        <dbReference type="Proteomes" id="UP000198734"/>
    </source>
</evidence>
<keyword evidence="1" id="KW-0862">Zinc</keyword>
<evidence type="ECO:0000259" key="2">
    <source>
        <dbReference type="PROSITE" id="PS50966"/>
    </source>
</evidence>
<dbReference type="Proteomes" id="UP000198734">
    <property type="component" value="Unassembled WGS sequence"/>
</dbReference>
<accession>A0A1I6BD52</accession>
<name>A0A1I6BD52_9BACI</name>
<dbReference type="GO" id="GO:0008270">
    <property type="term" value="F:zinc ion binding"/>
    <property type="evidence" value="ECO:0007669"/>
    <property type="project" value="UniProtKB-KW"/>
</dbReference>
<keyword evidence="1" id="KW-0479">Metal-binding</keyword>
<feature type="domain" description="SWIM-type" evidence="2">
    <location>
        <begin position="89"/>
        <end position="117"/>
    </location>
</feature>
<keyword evidence="1" id="KW-0863">Zinc-finger</keyword>
<dbReference type="PROSITE" id="PS50966">
    <property type="entry name" value="ZF_SWIM"/>
    <property type="match status" value="1"/>
</dbReference>
<dbReference type="AlphaFoldDB" id="A0A1I6BD52"/>
<evidence type="ECO:0000256" key="1">
    <source>
        <dbReference type="PROSITE-ProRule" id="PRU00325"/>
    </source>
</evidence>
<organism evidence="3 4">
    <name type="scientific">Psychrobacillus psychrotolerans</name>
    <dbReference type="NCBI Taxonomy" id="126156"/>
    <lineage>
        <taxon>Bacteria</taxon>
        <taxon>Bacillati</taxon>
        <taxon>Bacillota</taxon>
        <taxon>Bacilli</taxon>
        <taxon>Bacillales</taxon>
        <taxon>Bacillaceae</taxon>
        <taxon>Psychrobacillus</taxon>
    </lineage>
</organism>
<proteinExistence type="predicted"/>
<evidence type="ECO:0000313" key="3">
    <source>
        <dbReference type="EMBL" id="SFQ78841.1"/>
    </source>
</evidence>
<sequence length="538" mass="64067">MEGKPFFLGEIRLNLTTYQKLASHYNKQIHKSMDTIANKLHPSMLEDEELVRRAAFFVRNGAVSISNYLPQEHRVDFTVRDVTNIEVNYHITKDSFHCPCPIHKPCRHIVAAVFYLYQQNDSLSTWISDWRSKADQVQLTLLKDERSPRSWDIIVENFFRKFISNYPPTSFYLLEFAIHDLKSQIRKSRPFEREWQPIFDVYVELSILIKSWPYIEPLAQSNMQNRVLHFLNEYLEELNDHLNQLSSKPRMFAADPFYEEIMVRVQHFYFDMENLVHYRKQVYLSFWEALVTDKNKRLKEVKYLEALETIEDGVPLNMVLPYFYLTLSMTDELLLAAEKMEGNQLLEWVEVCEKALQTGKKQLGTNLARQLLPHVSYYLNEVIQNPSRVILIRRLELLFDTVQLHPAELEKLYQSFGLYGLQSYSNLLIKEKRYYDWMALHQSANSSLEYAEACGLSIIKEEAPDVLLPLYHDYAMRFIQEKNRYSYKQAVRIWKKMKQVAKKSNNIDYWNDYVENVREKYRRLRALQQEIEKGNLPL</sequence>
<keyword evidence="4" id="KW-1185">Reference proteome</keyword>
<protein>
    <recommendedName>
        <fullName evidence="2">SWIM-type domain-containing protein</fullName>
    </recommendedName>
</protein>
<reference evidence="4" key="1">
    <citation type="submission" date="2016-10" db="EMBL/GenBank/DDBJ databases">
        <authorList>
            <person name="Varghese N."/>
            <person name="Submissions S."/>
        </authorList>
    </citation>
    <scope>NUCLEOTIDE SEQUENCE [LARGE SCALE GENOMIC DNA]</scope>
    <source>
        <strain evidence="4">DSM 11706</strain>
    </source>
</reference>
<dbReference type="InterPro" id="IPR007527">
    <property type="entry name" value="Znf_SWIM"/>
</dbReference>